<proteinExistence type="predicted"/>
<dbReference type="AlphaFoldDB" id="A0AAE1V4H9"/>
<organism evidence="1 2">
    <name type="scientific">Anisodus tanguticus</name>
    <dbReference type="NCBI Taxonomy" id="243964"/>
    <lineage>
        <taxon>Eukaryota</taxon>
        <taxon>Viridiplantae</taxon>
        <taxon>Streptophyta</taxon>
        <taxon>Embryophyta</taxon>
        <taxon>Tracheophyta</taxon>
        <taxon>Spermatophyta</taxon>
        <taxon>Magnoliopsida</taxon>
        <taxon>eudicotyledons</taxon>
        <taxon>Gunneridae</taxon>
        <taxon>Pentapetalae</taxon>
        <taxon>asterids</taxon>
        <taxon>lamiids</taxon>
        <taxon>Solanales</taxon>
        <taxon>Solanaceae</taxon>
        <taxon>Solanoideae</taxon>
        <taxon>Hyoscyameae</taxon>
        <taxon>Anisodus</taxon>
    </lineage>
</organism>
<evidence type="ECO:0000313" key="1">
    <source>
        <dbReference type="EMBL" id="KAK4350036.1"/>
    </source>
</evidence>
<name>A0AAE1V4H9_9SOLA</name>
<protein>
    <submittedName>
        <fullName evidence="1">Uncharacterized protein</fullName>
    </submittedName>
</protein>
<reference evidence="1" key="1">
    <citation type="submission" date="2023-12" db="EMBL/GenBank/DDBJ databases">
        <title>Genome assembly of Anisodus tanguticus.</title>
        <authorList>
            <person name="Wang Y.-J."/>
        </authorList>
    </citation>
    <scope>NUCLEOTIDE SEQUENCE</scope>
    <source>
        <strain evidence="1">KB-2021</strain>
        <tissue evidence="1">Leaf</tissue>
    </source>
</reference>
<gene>
    <name evidence="1" type="ORF">RND71_029349</name>
</gene>
<dbReference type="Proteomes" id="UP001291623">
    <property type="component" value="Unassembled WGS sequence"/>
</dbReference>
<comment type="caution">
    <text evidence="1">The sequence shown here is derived from an EMBL/GenBank/DDBJ whole genome shotgun (WGS) entry which is preliminary data.</text>
</comment>
<sequence>MYRRAHLSHIDQIYHIDDQDPSPHCYKRKSGITGDCAANVSAPSALRLDLCLPW</sequence>
<evidence type="ECO:0000313" key="2">
    <source>
        <dbReference type="Proteomes" id="UP001291623"/>
    </source>
</evidence>
<dbReference type="EMBL" id="JAVYJV010000016">
    <property type="protein sequence ID" value="KAK4350036.1"/>
    <property type="molecule type" value="Genomic_DNA"/>
</dbReference>
<accession>A0AAE1V4H9</accession>
<keyword evidence="2" id="KW-1185">Reference proteome</keyword>